<dbReference type="AlphaFoldDB" id="A0A919TIH0"/>
<evidence type="ECO:0000313" key="2">
    <source>
        <dbReference type="EMBL" id="GIF03923.1"/>
    </source>
</evidence>
<dbReference type="Proteomes" id="UP000629619">
    <property type="component" value="Unassembled WGS sequence"/>
</dbReference>
<name>A0A919TIH0_9ACTN</name>
<keyword evidence="3" id="KW-1185">Reference proteome</keyword>
<keyword evidence="1" id="KW-0812">Transmembrane</keyword>
<dbReference type="RefSeq" id="WP_203677613.1">
    <property type="nucleotide sequence ID" value="NZ_BOMW01000014.1"/>
</dbReference>
<comment type="caution">
    <text evidence="2">The sequence shown here is derived from an EMBL/GenBank/DDBJ whole genome shotgun (WGS) entry which is preliminary data.</text>
</comment>
<sequence length="72" mass="8243">MDTVAGAAGNLLTSVVLVLLGPTVFMLLVRRFVPYLGEHLWRAYCDVLIWLLRAPFRVVRVLIREVRGARRH</sequence>
<gene>
    <name evidence="2" type="ORF">Asi03nite_14610</name>
</gene>
<keyword evidence="1" id="KW-0472">Membrane</keyword>
<feature type="transmembrane region" description="Helical" evidence="1">
    <location>
        <begin position="7"/>
        <end position="29"/>
    </location>
</feature>
<reference evidence="2" key="1">
    <citation type="submission" date="2021-01" db="EMBL/GenBank/DDBJ databases">
        <title>Whole genome shotgun sequence of Actinoplanes siamensis NBRC 109076.</title>
        <authorList>
            <person name="Komaki H."/>
            <person name="Tamura T."/>
        </authorList>
    </citation>
    <scope>NUCLEOTIDE SEQUENCE</scope>
    <source>
        <strain evidence="2">NBRC 109076</strain>
    </source>
</reference>
<organism evidence="2 3">
    <name type="scientific">Actinoplanes siamensis</name>
    <dbReference type="NCBI Taxonomy" id="1223317"/>
    <lineage>
        <taxon>Bacteria</taxon>
        <taxon>Bacillati</taxon>
        <taxon>Actinomycetota</taxon>
        <taxon>Actinomycetes</taxon>
        <taxon>Micromonosporales</taxon>
        <taxon>Micromonosporaceae</taxon>
        <taxon>Actinoplanes</taxon>
    </lineage>
</organism>
<accession>A0A919TIH0</accession>
<keyword evidence="1" id="KW-1133">Transmembrane helix</keyword>
<evidence type="ECO:0000256" key="1">
    <source>
        <dbReference type="SAM" id="Phobius"/>
    </source>
</evidence>
<proteinExistence type="predicted"/>
<protein>
    <submittedName>
        <fullName evidence="2">Uncharacterized protein</fullName>
    </submittedName>
</protein>
<dbReference type="EMBL" id="BOMW01000014">
    <property type="protein sequence ID" value="GIF03923.1"/>
    <property type="molecule type" value="Genomic_DNA"/>
</dbReference>
<evidence type="ECO:0000313" key="3">
    <source>
        <dbReference type="Proteomes" id="UP000629619"/>
    </source>
</evidence>